<dbReference type="Pfam" id="PF00664">
    <property type="entry name" value="ABC_membrane"/>
    <property type="match status" value="1"/>
</dbReference>
<dbReference type="PROSITE" id="PS50929">
    <property type="entry name" value="ABC_TM1F"/>
    <property type="match status" value="1"/>
</dbReference>
<feature type="transmembrane region" description="Helical" evidence="9">
    <location>
        <begin position="233"/>
        <end position="257"/>
    </location>
</feature>
<feature type="transmembrane region" description="Helical" evidence="9">
    <location>
        <begin position="277"/>
        <end position="300"/>
    </location>
</feature>
<dbReference type="InterPro" id="IPR027417">
    <property type="entry name" value="P-loop_NTPase"/>
</dbReference>
<evidence type="ECO:0000256" key="2">
    <source>
        <dbReference type="ARBA" id="ARBA00022448"/>
    </source>
</evidence>
<evidence type="ECO:0000256" key="3">
    <source>
        <dbReference type="ARBA" id="ARBA00022475"/>
    </source>
</evidence>
<feature type="domain" description="ABC transporter" evidence="10">
    <location>
        <begin position="330"/>
        <end position="565"/>
    </location>
</feature>
<evidence type="ECO:0000256" key="5">
    <source>
        <dbReference type="ARBA" id="ARBA00022741"/>
    </source>
</evidence>
<comment type="caution">
    <text evidence="12">The sequence shown here is derived from an EMBL/GenBank/DDBJ whole genome shotgun (WGS) entry which is preliminary data.</text>
</comment>
<feature type="transmembrane region" description="Helical" evidence="9">
    <location>
        <begin position="154"/>
        <end position="174"/>
    </location>
</feature>
<evidence type="ECO:0000259" key="10">
    <source>
        <dbReference type="PROSITE" id="PS50893"/>
    </source>
</evidence>
<evidence type="ECO:0000256" key="7">
    <source>
        <dbReference type="ARBA" id="ARBA00022989"/>
    </source>
</evidence>
<dbReference type="InterPro" id="IPR011527">
    <property type="entry name" value="ABC1_TM_dom"/>
</dbReference>
<dbReference type="EMBL" id="AZFJ01000025">
    <property type="protein sequence ID" value="KRL87343.1"/>
    <property type="molecule type" value="Genomic_DNA"/>
</dbReference>
<dbReference type="GO" id="GO:0005886">
    <property type="term" value="C:plasma membrane"/>
    <property type="evidence" value="ECO:0007669"/>
    <property type="project" value="UniProtKB-SubCell"/>
</dbReference>
<dbReference type="Proteomes" id="UP000051922">
    <property type="component" value="Unassembled WGS sequence"/>
</dbReference>
<dbReference type="Pfam" id="PF00005">
    <property type="entry name" value="ABC_tran"/>
    <property type="match status" value="1"/>
</dbReference>
<evidence type="ECO:0000259" key="11">
    <source>
        <dbReference type="PROSITE" id="PS50929"/>
    </source>
</evidence>
<dbReference type="STRING" id="1423783.FC50_GL002337"/>
<dbReference type="Gene3D" id="3.40.50.300">
    <property type="entry name" value="P-loop containing nucleotide triphosphate hydrolases"/>
    <property type="match status" value="1"/>
</dbReference>
<sequence length="573" mass="61935">MRVIWPYVRRHAGIATGAVITTILQAATILWQPFLLQKVLAAIIANHQGVVLNLGVQLLLVALLGIVAGILNTVWAAQTAVRIAADMRADLFQRVQRFAYADIEQFSASSLGVRMTNDINQVQMLVMSILQIVLRVPITFVGALALAILAIPSLWWLLVVMIVVIGALGVFMTVKMGGYFGKIQHYIDEVNTIARENMMGARVVKSFNQEDAQLGSFNQASGQMETLSIKIGYAFAVMVPGFFMIANVVVGIAVLMIGNQITSHPAYLAVITSFVGYVLQILYAFMNAAFIATGATRAFVSLGRIGEVLRHAPSMLFPNQAPVLSLDGGIDLRDVTFTYPGDDAPILQHVNFKVRPGEMLGIVGATGSGKSTLAQLLGRLFDPDEGAVMVGGHDLRELNPRSIRKAVAVVLQRSTLFSGTIASNLRQVRPDATTADMEWAAKIAQAAEFIDQLPERFDAPVDERAANFSGGQKQRLSITRGLIGQPAVLVLDDATSALDARSEKRVQEALARDLGHMTTVIIAEKISSVMHADRILVMDHGRVVGNGTHAELSATNKAYQTILNSQRSAEEVG</sequence>
<keyword evidence="6 12" id="KW-0067">ATP-binding</keyword>
<accession>A0A0R1U1T0</accession>
<dbReference type="InterPro" id="IPR003593">
    <property type="entry name" value="AAA+_ATPase"/>
</dbReference>
<dbReference type="InterPro" id="IPR003439">
    <property type="entry name" value="ABC_transporter-like_ATP-bd"/>
</dbReference>
<dbReference type="CDD" id="cd18548">
    <property type="entry name" value="ABC_6TM_Tm287_like"/>
    <property type="match status" value="1"/>
</dbReference>
<dbReference type="SUPFAM" id="SSF90123">
    <property type="entry name" value="ABC transporter transmembrane region"/>
    <property type="match status" value="1"/>
</dbReference>
<dbReference type="GO" id="GO:0016887">
    <property type="term" value="F:ATP hydrolysis activity"/>
    <property type="evidence" value="ECO:0007669"/>
    <property type="project" value="InterPro"/>
</dbReference>
<keyword evidence="13" id="KW-1185">Reference proteome</keyword>
<name>A0A0R1U1T0_9LACO</name>
<dbReference type="GO" id="GO:0005524">
    <property type="term" value="F:ATP binding"/>
    <property type="evidence" value="ECO:0007669"/>
    <property type="project" value="UniProtKB-KW"/>
</dbReference>
<keyword evidence="5" id="KW-0547">Nucleotide-binding</keyword>
<proteinExistence type="predicted"/>
<reference evidence="12 13" key="1">
    <citation type="journal article" date="2015" name="Genome Announc.">
        <title>Expanding the biotechnology potential of lactobacilli through comparative genomics of 213 strains and associated genera.</title>
        <authorList>
            <person name="Sun Z."/>
            <person name="Harris H.M."/>
            <person name="McCann A."/>
            <person name="Guo C."/>
            <person name="Argimon S."/>
            <person name="Zhang W."/>
            <person name="Yang X."/>
            <person name="Jeffery I.B."/>
            <person name="Cooney J.C."/>
            <person name="Kagawa T.F."/>
            <person name="Liu W."/>
            <person name="Song Y."/>
            <person name="Salvetti E."/>
            <person name="Wrobel A."/>
            <person name="Rasinkangas P."/>
            <person name="Parkhill J."/>
            <person name="Rea M.C."/>
            <person name="O'Sullivan O."/>
            <person name="Ritari J."/>
            <person name="Douillard F.P."/>
            <person name="Paul Ross R."/>
            <person name="Yang R."/>
            <person name="Briner A.E."/>
            <person name="Felis G.E."/>
            <person name="de Vos W.M."/>
            <person name="Barrangou R."/>
            <person name="Klaenhammer T.R."/>
            <person name="Caufield P.W."/>
            <person name="Cui Y."/>
            <person name="Zhang H."/>
            <person name="O'Toole P.W."/>
        </authorList>
    </citation>
    <scope>NUCLEOTIDE SEQUENCE [LARGE SCALE GENOMIC DNA]</scope>
    <source>
        <strain evidence="12 13">DSM 15945</strain>
    </source>
</reference>
<protein>
    <submittedName>
        <fullName evidence="12">ABC transporter ATP-binding protein permease</fullName>
    </submittedName>
</protein>
<dbReference type="GO" id="GO:0015421">
    <property type="term" value="F:ABC-type oligopeptide transporter activity"/>
    <property type="evidence" value="ECO:0007669"/>
    <property type="project" value="TreeGrafter"/>
</dbReference>
<dbReference type="PANTHER" id="PTHR43394">
    <property type="entry name" value="ATP-DEPENDENT PERMEASE MDL1, MITOCHONDRIAL"/>
    <property type="match status" value="1"/>
</dbReference>
<dbReference type="RefSeq" id="WP_056956309.1">
    <property type="nucleotide sequence ID" value="NZ_AZFJ01000025.1"/>
</dbReference>
<dbReference type="PANTHER" id="PTHR43394:SF1">
    <property type="entry name" value="ATP-BINDING CASSETTE SUB-FAMILY B MEMBER 10, MITOCHONDRIAL"/>
    <property type="match status" value="1"/>
</dbReference>
<feature type="transmembrane region" description="Helical" evidence="9">
    <location>
        <begin position="124"/>
        <end position="148"/>
    </location>
</feature>
<keyword evidence="4 9" id="KW-0812">Transmembrane</keyword>
<evidence type="ECO:0000256" key="6">
    <source>
        <dbReference type="ARBA" id="ARBA00022840"/>
    </source>
</evidence>
<dbReference type="FunFam" id="3.40.50.300:FF:000221">
    <property type="entry name" value="Multidrug ABC transporter ATP-binding protein"/>
    <property type="match status" value="1"/>
</dbReference>
<evidence type="ECO:0000256" key="9">
    <source>
        <dbReference type="SAM" id="Phobius"/>
    </source>
</evidence>
<dbReference type="PATRIC" id="fig|1423783.4.peg.2394"/>
<evidence type="ECO:0000256" key="8">
    <source>
        <dbReference type="ARBA" id="ARBA00023136"/>
    </source>
</evidence>
<keyword evidence="3" id="KW-1003">Cell membrane</keyword>
<evidence type="ECO:0000313" key="13">
    <source>
        <dbReference type="Proteomes" id="UP000051922"/>
    </source>
</evidence>
<keyword evidence="2" id="KW-0813">Transport</keyword>
<gene>
    <name evidence="12" type="ORF">FC50_GL002337</name>
</gene>
<dbReference type="OrthoDB" id="9770415at2"/>
<feature type="transmembrane region" description="Helical" evidence="9">
    <location>
        <begin position="12"/>
        <end position="34"/>
    </location>
</feature>
<dbReference type="AlphaFoldDB" id="A0A0R1U1T0"/>
<comment type="subcellular location">
    <subcellularLocation>
        <location evidence="1">Cell membrane</location>
        <topology evidence="1">Multi-pass membrane protein</topology>
    </subcellularLocation>
</comment>
<feature type="transmembrane region" description="Helical" evidence="9">
    <location>
        <begin position="54"/>
        <end position="77"/>
    </location>
</feature>
<dbReference type="Gene3D" id="1.20.1560.10">
    <property type="entry name" value="ABC transporter type 1, transmembrane domain"/>
    <property type="match status" value="1"/>
</dbReference>
<keyword evidence="8 9" id="KW-0472">Membrane</keyword>
<evidence type="ECO:0000313" key="12">
    <source>
        <dbReference type="EMBL" id="KRL87343.1"/>
    </source>
</evidence>
<evidence type="ECO:0000256" key="1">
    <source>
        <dbReference type="ARBA" id="ARBA00004651"/>
    </source>
</evidence>
<dbReference type="SMART" id="SM00382">
    <property type="entry name" value="AAA"/>
    <property type="match status" value="1"/>
</dbReference>
<organism evidence="12 13">
    <name type="scientific">Lacticaseibacillus pantheris DSM 15945 = JCM 12539 = NBRC 106106</name>
    <dbReference type="NCBI Taxonomy" id="1423783"/>
    <lineage>
        <taxon>Bacteria</taxon>
        <taxon>Bacillati</taxon>
        <taxon>Bacillota</taxon>
        <taxon>Bacilli</taxon>
        <taxon>Lactobacillales</taxon>
        <taxon>Lactobacillaceae</taxon>
        <taxon>Lacticaseibacillus</taxon>
    </lineage>
</organism>
<keyword evidence="7 9" id="KW-1133">Transmembrane helix</keyword>
<dbReference type="PROSITE" id="PS50893">
    <property type="entry name" value="ABC_TRANSPORTER_2"/>
    <property type="match status" value="1"/>
</dbReference>
<dbReference type="InterPro" id="IPR039421">
    <property type="entry name" value="Type_1_exporter"/>
</dbReference>
<dbReference type="InterPro" id="IPR036640">
    <property type="entry name" value="ABC1_TM_sf"/>
</dbReference>
<dbReference type="SUPFAM" id="SSF52540">
    <property type="entry name" value="P-loop containing nucleoside triphosphate hydrolases"/>
    <property type="match status" value="1"/>
</dbReference>
<evidence type="ECO:0000256" key="4">
    <source>
        <dbReference type="ARBA" id="ARBA00022692"/>
    </source>
</evidence>
<feature type="domain" description="ABC transmembrane type-1" evidence="11">
    <location>
        <begin position="17"/>
        <end position="297"/>
    </location>
</feature>